<reference evidence="3 4" key="1">
    <citation type="journal article" date="2021" name="Sci. Rep.">
        <title>Chromosome anchoring in Senegalese sole (Solea senegalensis) reveals sex-associated markers and genome rearrangements in flatfish.</title>
        <authorList>
            <person name="Guerrero-Cozar I."/>
            <person name="Gomez-Garrido J."/>
            <person name="Berbel C."/>
            <person name="Martinez-Blanch J.F."/>
            <person name="Alioto T."/>
            <person name="Claros M.G."/>
            <person name="Gagnaire P.A."/>
            <person name="Manchado M."/>
        </authorList>
    </citation>
    <scope>NUCLEOTIDE SEQUENCE [LARGE SCALE GENOMIC DNA]</scope>
    <source>
        <strain evidence="3">Sse05_10M</strain>
    </source>
</reference>
<dbReference type="Proteomes" id="UP000693946">
    <property type="component" value="Linkage Group LG15"/>
</dbReference>
<evidence type="ECO:0000313" key="4">
    <source>
        <dbReference type="Proteomes" id="UP000693946"/>
    </source>
</evidence>
<evidence type="ECO:0000256" key="1">
    <source>
        <dbReference type="SAM" id="Coils"/>
    </source>
</evidence>
<feature type="coiled-coil region" evidence="1">
    <location>
        <begin position="79"/>
        <end position="127"/>
    </location>
</feature>
<protein>
    <recommendedName>
        <fullName evidence="5">L1 transposable element RRM domain-containing protein</fullName>
    </recommendedName>
</protein>
<evidence type="ECO:0000313" key="3">
    <source>
        <dbReference type="EMBL" id="KAG7512595.1"/>
    </source>
</evidence>
<dbReference type="EMBL" id="JAGKHQ010000007">
    <property type="protein sequence ID" value="KAG7512595.1"/>
    <property type="molecule type" value="Genomic_DNA"/>
</dbReference>
<sequence>MSQKSHYFTRNQPLNSRGKSAADPQVKLQPKMVETPVTSKSPHTENVAAELTNIRAILQILAKDMNEVKNGVGSLNETVNNLGGRITEAEERISRLEDEEAKASPIMENLVRQNQQLREKVTALEGFSRRQNIRISGIREGTEGRDLEGCFKTLLSEALDIEADAWYEIDRIHRVGPAPANDLRPRHIIVRFVRDKEKEGRKKKLITWRDMRVCFFQDYAQEIR</sequence>
<comment type="caution">
    <text evidence="3">The sequence shown here is derived from an EMBL/GenBank/DDBJ whole genome shotgun (WGS) entry which is preliminary data.</text>
</comment>
<dbReference type="PANTHER" id="PTHR11505">
    <property type="entry name" value="L1 TRANSPOSABLE ELEMENT-RELATED"/>
    <property type="match status" value="1"/>
</dbReference>
<accession>A0AAV6S7C1</accession>
<evidence type="ECO:0008006" key="5">
    <source>
        <dbReference type="Google" id="ProtNLM"/>
    </source>
</evidence>
<organism evidence="3 4">
    <name type="scientific">Solea senegalensis</name>
    <name type="common">Senegalese sole</name>
    <dbReference type="NCBI Taxonomy" id="28829"/>
    <lineage>
        <taxon>Eukaryota</taxon>
        <taxon>Metazoa</taxon>
        <taxon>Chordata</taxon>
        <taxon>Craniata</taxon>
        <taxon>Vertebrata</taxon>
        <taxon>Euteleostomi</taxon>
        <taxon>Actinopterygii</taxon>
        <taxon>Neopterygii</taxon>
        <taxon>Teleostei</taxon>
        <taxon>Neoteleostei</taxon>
        <taxon>Acanthomorphata</taxon>
        <taxon>Carangaria</taxon>
        <taxon>Pleuronectiformes</taxon>
        <taxon>Pleuronectoidei</taxon>
        <taxon>Soleidae</taxon>
        <taxon>Solea</taxon>
    </lineage>
</organism>
<dbReference type="InterPro" id="IPR004244">
    <property type="entry name" value="Transposase_22"/>
</dbReference>
<keyword evidence="1" id="KW-0175">Coiled coil</keyword>
<proteinExistence type="predicted"/>
<feature type="region of interest" description="Disordered" evidence="2">
    <location>
        <begin position="1"/>
        <end position="26"/>
    </location>
</feature>
<keyword evidence="4" id="KW-1185">Reference proteome</keyword>
<dbReference type="AlphaFoldDB" id="A0AAV6S7C1"/>
<name>A0AAV6S7C1_SOLSE</name>
<gene>
    <name evidence="3" type="ORF">JOB18_033945</name>
</gene>
<evidence type="ECO:0000256" key="2">
    <source>
        <dbReference type="SAM" id="MobiDB-lite"/>
    </source>
</evidence>
<feature type="compositionally biased region" description="Polar residues" evidence="2">
    <location>
        <begin position="1"/>
        <end position="18"/>
    </location>
</feature>